<name>A0A1R3HKY1_COCAP</name>
<evidence type="ECO:0000256" key="1">
    <source>
        <dbReference type="SAM" id="SignalP"/>
    </source>
</evidence>
<accession>A0A1R3HKY1</accession>
<proteinExistence type="predicted"/>
<evidence type="ECO:0000313" key="3">
    <source>
        <dbReference type="Proteomes" id="UP000188268"/>
    </source>
</evidence>
<organism evidence="2 3">
    <name type="scientific">Corchorus capsularis</name>
    <name type="common">Jute</name>
    <dbReference type="NCBI Taxonomy" id="210143"/>
    <lineage>
        <taxon>Eukaryota</taxon>
        <taxon>Viridiplantae</taxon>
        <taxon>Streptophyta</taxon>
        <taxon>Embryophyta</taxon>
        <taxon>Tracheophyta</taxon>
        <taxon>Spermatophyta</taxon>
        <taxon>Magnoliopsida</taxon>
        <taxon>eudicotyledons</taxon>
        <taxon>Gunneridae</taxon>
        <taxon>Pentapetalae</taxon>
        <taxon>rosids</taxon>
        <taxon>malvids</taxon>
        <taxon>Malvales</taxon>
        <taxon>Malvaceae</taxon>
        <taxon>Grewioideae</taxon>
        <taxon>Apeibeae</taxon>
        <taxon>Corchorus</taxon>
    </lineage>
</organism>
<feature type="signal peptide" evidence="1">
    <location>
        <begin position="1"/>
        <end position="20"/>
    </location>
</feature>
<gene>
    <name evidence="2" type="ORF">CCACVL1_18482</name>
</gene>
<dbReference type="OrthoDB" id="10512067at2759"/>
<reference evidence="2 3" key="1">
    <citation type="submission" date="2013-09" db="EMBL/GenBank/DDBJ databases">
        <title>Corchorus capsularis genome sequencing.</title>
        <authorList>
            <person name="Alam M."/>
            <person name="Haque M.S."/>
            <person name="Islam M.S."/>
            <person name="Emdad E.M."/>
            <person name="Islam M.M."/>
            <person name="Ahmed B."/>
            <person name="Halim A."/>
            <person name="Hossen Q.M.M."/>
            <person name="Hossain M.Z."/>
            <person name="Ahmed R."/>
            <person name="Khan M.M."/>
            <person name="Islam R."/>
            <person name="Rashid M.M."/>
            <person name="Khan S.A."/>
            <person name="Rahman M.S."/>
            <person name="Alam M."/>
        </authorList>
    </citation>
    <scope>NUCLEOTIDE SEQUENCE [LARGE SCALE GENOMIC DNA]</scope>
    <source>
        <strain evidence="3">cv. CVL-1</strain>
        <tissue evidence="2">Whole seedling</tissue>
    </source>
</reference>
<evidence type="ECO:0000313" key="2">
    <source>
        <dbReference type="EMBL" id="OMO71046.1"/>
    </source>
</evidence>
<dbReference type="Gramene" id="OMO71046">
    <property type="protein sequence ID" value="OMO71046"/>
    <property type="gene ID" value="CCACVL1_18482"/>
</dbReference>
<keyword evidence="3" id="KW-1185">Reference proteome</keyword>
<keyword evidence="1" id="KW-0732">Signal</keyword>
<protein>
    <submittedName>
        <fullName evidence="2">Uncharacterized protein</fullName>
    </submittedName>
</protein>
<dbReference type="AlphaFoldDB" id="A0A1R3HKY1"/>
<feature type="chain" id="PRO_5013226735" evidence="1">
    <location>
        <begin position="21"/>
        <end position="134"/>
    </location>
</feature>
<dbReference type="EMBL" id="AWWV01011715">
    <property type="protein sequence ID" value="OMO71046.1"/>
    <property type="molecule type" value="Genomic_DNA"/>
</dbReference>
<comment type="caution">
    <text evidence="2">The sequence shown here is derived from an EMBL/GenBank/DDBJ whole genome shotgun (WGS) entry which is preliminary data.</text>
</comment>
<sequence>MARLSWVSIAFFLILALSFATEITNAGKEGSVRREDESYQFRTSIDRFDHTVSFRLARKDQFALKTVRRPVMFGVRKLIIGSHACSSATIAARGACAFLLVLMVEGRNVHATTRSKLGKANGSLSIGFSPHLEI</sequence>
<dbReference type="Proteomes" id="UP000188268">
    <property type="component" value="Unassembled WGS sequence"/>
</dbReference>